<evidence type="ECO:0008006" key="4">
    <source>
        <dbReference type="Google" id="ProtNLM"/>
    </source>
</evidence>
<dbReference type="EMBL" id="CP029287">
    <property type="protein sequence ID" value="AWS00481.1"/>
    <property type="molecule type" value="Genomic_DNA"/>
</dbReference>
<evidence type="ECO:0000256" key="1">
    <source>
        <dbReference type="ARBA" id="ARBA00022649"/>
    </source>
</evidence>
<sequence length="75" mass="8998">MMQRITTITVSKEVKEKLKRMKGGRSWDEFLLILADEYSRSRCRNGLMRLREIISEEELRRIEESHGEMHGEFKV</sequence>
<organism evidence="2 3">
    <name type="scientific">Metallosphaera hakonensis JCM 8857 = DSM 7519</name>
    <dbReference type="NCBI Taxonomy" id="1293036"/>
    <lineage>
        <taxon>Archaea</taxon>
        <taxon>Thermoproteota</taxon>
        <taxon>Thermoprotei</taxon>
        <taxon>Sulfolobales</taxon>
        <taxon>Sulfolobaceae</taxon>
        <taxon>Metallosphaera</taxon>
    </lineage>
</organism>
<dbReference type="OrthoDB" id="43756at2157"/>
<protein>
    <recommendedName>
        <fullName evidence="4">VapB-type antitoxin</fullName>
    </recommendedName>
</protein>
<reference evidence="3" key="2">
    <citation type="submission" date="2020-03" db="EMBL/GenBank/DDBJ databases">
        <title>Complete Genome Sequences of Extremely Thermoacidophilic, Metal-Mobilizing Type-Strain Members of the Archaeal Family Sulfolobaceae: Acidianus brierleyi DSM-1651T, Acidianus sulfidivorans DSM-18786T, Metallosphaera hakonensis DSM-7519T, and Metallosphaera prunae DSM-10039T.</title>
        <authorList>
            <person name="Counts J.A."/>
            <person name="Kelly R.M."/>
        </authorList>
    </citation>
    <scope>NUCLEOTIDE SEQUENCE [LARGE SCALE GENOMIC DNA]</scope>
    <source>
        <strain evidence="3">HO1-1</strain>
    </source>
</reference>
<name>A0A2U9IWL9_9CREN</name>
<dbReference type="AlphaFoldDB" id="A0A2U9IWL9"/>
<dbReference type="KEGG" id="mhk:DFR87_01495"/>
<accession>A0A2U9IWL9</accession>
<dbReference type="Proteomes" id="UP000247586">
    <property type="component" value="Chromosome"/>
</dbReference>
<reference evidence="2 3" key="1">
    <citation type="submission" date="2018-05" db="EMBL/GenBank/DDBJ databases">
        <title>Complete Genome Sequences of Extremely Thermoacidophilic, Metal-Mobilizing Type-Strain Members of the Archaeal Family Sulfolobaceae: Acidianus brierleyi DSM-1651T, Acidianus sulfidivorans DSM-18786T, Metallosphaera hakonensis DSM-7519T, and Metallosphaera prunae DSM-10039T.</title>
        <authorList>
            <person name="Counts J.A."/>
            <person name="Kelly R.M."/>
        </authorList>
    </citation>
    <scope>NUCLEOTIDE SEQUENCE [LARGE SCALE GENOMIC DNA]</scope>
    <source>
        <strain evidence="2 3">HO1-1</strain>
    </source>
</reference>
<proteinExistence type="predicted"/>
<dbReference type="Pfam" id="PF02697">
    <property type="entry name" value="VAPB_antitox"/>
    <property type="match status" value="1"/>
</dbReference>
<dbReference type="InterPro" id="IPR003847">
    <property type="entry name" value="Put_antitoxin"/>
</dbReference>
<evidence type="ECO:0000313" key="2">
    <source>
        <dbReference type="EMBL" id="AWS00481.1"/>
    </source>
</evidence>
<gene>
    <name evidence="2" type="ORF">DFR87_01495</name>
</gene>
<keyword evidence="1" id="KW-1277">Toxin-antitoxin system</keyword>
<reference evidence="3" key="3">
    <citation type="submission" date="2020-03" db="EMBL/GenBank/DDBJ databases">
        <title>Sequencing and Assembly of Multiple Reported Metal-Biooxidizing Members of the Extremely Thermoacidophilic Archaeal Family Sulfolobaceae.</title>
        <authorList>
            <person name="Counts J.A."/>
            <person name="Kelly R.M."/>
        </authorList>
    </citation>
    <scope>NUCLEOTIDE SEQUENCE [LARGE SCALE GENOMIC DNA]</scope>
    <source>
        <strain evidence="3">HO1-1</strain>
    </source>
</reference>
<keyword evidence="3" id="KW-1185">Reference proteome</keyword>
<evidence type="ECO:0000313" key="3">
    <source>
        <dbReference type="Proteomes" id="UP000247586"/>
    </source>
</evidence>